<accession>A0A914YWV4</accession>
<evidence type="ECO:0000313" key="1">
    <source>
        <dbReference type="Proteomes" id="UP000887577"/>
    </source>
</evidence>
<dbReference type="WBParaSite" id="PSU_v2.g4444.t1">
    <property type="protein sequence ID" value="PSU_v2.g4444.t1"/>
    <property type="gene ID" value="PSU_v2.g4444"/>
</dbReference>
<protein>
    <submittedName>
        <fullName evidence="2">Uncharacterized protein</fullName>
    </submittedName>
</protein>
<reference evidence="2" key="1">
    <citation type="submission" date="2022-11" db="UniProtKB">
        <authorList>
            <consortium name="WormBaseParasite"/>
        </authorList>
    </citation>
    <scope>IDENTIFICATION</scope>
</reference>
<proteinExistence type="predicted"/>
<keyword evidence="1" id="KW-1185">Reference proteome</keyword>
<dbReference type="Proteomes" id="UP000887577">
    <property type="component" value="Unplaced"/>
</dbReference>
<sequence length="81" mass="9400">MADLYGTESGQNGGEGFEVNPIFQSDTVETWHGNNYPVNPHNEIQQFQAFEDLTMDQEVSNNSMHNSDEEYFLKLFQDFFQ</sequence>
<organism evidence="1 2">
    <name type="scientific">Panagrolaimus superbus</name>
    <dbReference type="NCBI Taxonomy" id="310955"/>
    <lineage>
        <taxon>Eukaryota</taxon>
        <taxon>Metazoa</taxon>
        <taxon>Ecdysozoa</taxon>
        <taxon>Nematoda</taxon>
        <taxon>Chromadorea</taxon>
        <taxon>Rhabditida</taxon>
        <taxon>Tylenchina</taxon>
        <taxon>Panagrolaimomorpha</taxon>
        <taxon>Panagrolaimoidea</taxon>
        <taxon>Panagrolaimidae</taxon>
        <taxon>Panagrolaimus</taxon>
    </lineage>
</organism>
<dbReference type="AlphaFoldDB" id="A0A914YWV4"/>
<name>A0A914YWV4_9BILA</name>
<evidence type="ECO:0000313" key="2">
    <source>
        <dbReference type="WBParaSite" id="PSU_v2.g4444.t1"/>
    </source>
</evidence>